<name>A0A0W8EUK0_9ZZZZ</name>
<gene>
    <name evidence="2" type="ORF">ASZ90_016453</name>
</gene>
<reference evidence="2" key="1">
    <citation type="journal article" date="2015" name="Proc. Natl. Acad. Sci. U.S.A.">
        <title>Networks of energetic and metabolic interactions define dynamics in microbial communities.</title>
        <authorList>
            <person name="Embree M."/>
            <person name="Liu J.K."/>
            <person name="Al-Bassam M.M."/>
            <person name="Zengler K."/>
        </authorList>
    </citation>
    <scope>NUCLEOTIDE SEQUENCE</scope>
</reference>
<evidence type="ECO:0000259" key="1">
    <source>
        <dbReference type="Pfam" id="PF08402"/>
    </source>
</evidence>
<sequence length="110" mass="11515">MLSSHGGHAEIRVGGLVLSAHTTFPTGSRVTVCIRGEDMTLAPGPTEGKDCLPGVVTGIAEGELAVRVRVDAGAPLVVHLAKREFRERMCRPGDRVAICIDPAVVHVLPG</sequence>
<evidence type="ECO:0000313" key="2">
    <source>
        <dbReference type="EMBL" id="KUG12253.1"/>
    </source>
</evidence>
<dbReference type="Gene3D" id="2.40.50.100">
    <property type="match status" value="1"/>
</dbReference>
<organism evidence="2">
    <name type="scientific">hydrocarbon metagenome</name>
    <dbReference type="NCBI Taxonomy" id="938273"/>
    <lineage>
        <taxon>unclassified sequences</taxon>
        <taxon>metagenomes</taxon>
        <taxon>ecological metagenomes</taxon>
    </lineage>
</organism>
<comment type="caution">
    <text evidence="2">The sequence shown here is derived from an EMBL/GenBank/DDBJ whole genome shotgun (WGS) entry which is preliminary data.</text>
</comment>
<dbReference type="EMBL" id="LNQE01001730">
    <property type="protein sequence ID" value="KUG12253.1"/>
    <property type="molecule type" value="Genomic_DNA"/>
</dbReference>
<proteinExistence type="predicted"/>
<keyword evidence="2" id="KW-0547">Nucleotide-binding</keyword>
<dbReference type="InterPro" id="IPR008995">
    <property type="entry name" value="Mo/tungstate-bd_C_term_dom"/>
</dbReference>
<dbReference type="GO" id="GO:0005524">
    <property type="term" value="F:ATP binding"/>
    <property type="evidence" value="ECO:0007669"/>
    <property type="project" value="UniProtKB-KW"/>
</dbReference>
<dbReference type="GO" id="GO:0043190">
    <property type="term" value="C:ATP-binding cassette (ABC) transporter complex"/>
    <property type="evidence" value="ECO:0007669"/>
    <property type="project" value="InterPro"/>
</dbReference>
<dbReference type="SUPFAM" id="SSF50331">
    <property type="entry name" value="MOP-like"/>
    <property type="match status" value="1"/>
</dbReference>
<dbReference type="AlphaFoldDB" id="A0A0W8EUK0"/>
<accession>A0A0W8EUK0</accession>
<keyword evidence="2" id="KW-0067">ATP-binding</keyword>
<protein>
    <submittedName>
        <fullName evidence="2">Abc-type tungstate transport system, atp-binding protein</fullName>
    </submittedName>
</protein>
<dbReference type="Pfam" id="PF08402">
    <property type="entry name" value="TOBE_2"/>
    <property type="match status" value="1"/>
</dbReference>
<feature type="domain" description="Transport-associated OB type 2" evidence="1">
    <location>
        <begin position="32"/>
        <end position="108"/>
    </location>
</feature>
<dbReference type="InterPro" id="IPR013611">
    <property type="entry name" value="Transp-assoc_OB_typ2"/>
</dbReference>
<dbReference type="GO" id="GO:0022857">
    <property type="term" value="F:transmembrane transporter activity"/>
    <property type="evidence" value="ECO:0007669"/>
    <property type="project" value="InterPro"/>
</dbReference>